<dbReference type="Proteomes" id="UP000482960">
    <property type="component" value="Unassembled WGS sequence"/>
</dbReference>
<protein>
    <recommendedName>
        <fullName evidence="2">DUF4180 domain-containing protein</fullName>
    </recommendedName>
</protein>
<feature type="domain" description="DUF4180" evidence="2">
    <location>
        <begin position="56"/>
        <end position="149"/>
    </location>
</feature>
<evidence type="ECO:0000256" key="1">
    <source>
        <dbReference type="SAM" id="MobiDB-lite"/>
    </source>
</evidence>
<name>A0A6V8L6I0_9ACTN</name>
<feature type="region of interest" description="Disordered" evidence="1">
    <location>
        <begin position="1"/>
        <end position="22"/>
    </location>
</feature>
<accession>A0A6V8L6I0</accession>
<proteinExistence type="predicted"/>
<organism evidence="3 4">
    <name type="scientific">Phytohabitans rumicis</name>
    <dbReference type="NCBI Taxonomy" id="1076125"/>
    <lineage>
        <taxon>Bacteria</taxon>
        <taxon>Bacillati</taxon>
        <taxon>Actinomycetota</taxon>
        <taxon>Actinomycetes</taxon>
        <taxon>Micromonosporales</taxon>
        <taxon>Micromonosporaceae</taxon>
    </lineage>
</organism>
<dbReference type="InterPro" id="IPR025438">
    <property type="entry name" value="DUF4180"/>
</dbReference>
<evidence type="ECO:0000313" key="4">
    <source>
        <dbReference type="Proteomes" id="UP000482960"/>
    </source>
</evidence>
<reference evidence="3 4" key="2">
    <citation type="submission" date="2020-03" db="EMBL/GenBank/DDBJ databases">
        <authorList>
            <person name="Ichikawa N."/>
            <person name="Kimura A."/>
            <person name="Kitahashi Y."/>
            <person name="Uohara A."/>
        </authorList>
    </citation>
    <scope>NUCLEOTIDE SEQUENCE [LARGE SCALE GENOMIC DNA]</scope>
    <source>
        <strain evidence="3 4">NBRC 108638</strain>
    </source>
</reference>
<dbReference type="EMBL" id="BLPG01000001">
    <property type="protein sequence ID" value="GFJ92852.1"/>
    <property type="molecule type" value="Genomic_DNA"/>
</dbReference>
<sequence>MRQTLGKIATAAHPASRKTGTGAAPTAVAWAGMTSWTLDEVHGVRVFAFAPDGPPVRDAMELVAAAFEHDAEFLVVPAERLAPEFFTLSSGVAGEFLQKLVNYRLRLAVIGDISAHVAASNALRDFVRETNRGRQAWFLETRADLATRLAAPTPHG</sequence>
<dbReference type="Pfam" id="PF13788">
    <property type="entry name" value="DUF4180"/>
    <property type="match status" value="1"/>
</dbReference>
<reference evidence="3 4" key="1">
    <citation type="submission" date="2020-03" db="EMBL/GenBank/DDBJ databases">
        <title>Whole genome shotgun sequence of Phytohabitans rumicis NBRC 108638.</title>
        <authorList>
            <person name="Komaki H."/>
            <person name="Tamura T."/>
        </authorList>
    </citation>
    <scope>NUCLEOTIDE SEQUENCE [LARGE SCALE GENOMIC DNA]</scope>
    <source>
        <strain evidence="3 4">NBRC 108638</strain>
    </source>
</reference>
<evidence type="ECO:0000259" key="2">
    <source>
        <dbReference type="Pfam" id="PF13788"/>
    </source>
</evidence>
<dbReference type="AlphaFoldDB" id="A0A6V8L6I0"/>
<comment type="caution">
    <text evidence="3">The sequence shown here is derived from an EMBL/GenBank/DDBJ whole genome shotgun (WGS) entry which is preliminary data.</text>
</comment>
<keyword evidence="4" id="KW-1185">Reference proteome</keyword>
<gene>
    <name evidence="3" type="ORF">Prum_064940</name>
</gene>
<evidence type="ECO:0000313" key="3">
    <source>
        <dbReference type="EMBL" id="GFJ92852.1"/>
    </source>
</evidence>